<protein>
    <recommendedName>
        <fullName evidence="7">Peptidase M28 domain-containing protein</fullName>
    </recommendedName>
</protein>
<keyword evidence="5" id="KW-0378">Hydrolase</keyword>
<dbReference type="Gene3D" id="3.50.30.30">
    <property type="match status" value="1"/>
</dbReference>
<dbReference type="GO" id="GO:0008235">
    <property type="term" value="F:metalloexopeptidase activity"/>
    <property type="evidence" value="ECO:0007669"/>
    <property type="project" value="InterPro"/>
</dbReference>
<organism evidence="8 9">
    <name type="scientific">Plesiocystis pacifica SIR-1</name>
    <dbReference type="NCBI Taxonomy" id="391625"/>
    <lineage>
        <taxon>Bacteria</taxon>
        <taxon>Pseudomonadati</taxon>
        <taxon>Myxococcota</taxon>
        <taxon>Polyangia</taxon>
        <taxon>Nannocystales</taxon>
        <taxon>Nannocystaceae</taxon>
        <taxon>Plesiocystis</taxon>
    </lineage>
</organism>
<keyword evidence="4" id="KW-0732">Signal</keyword>
<dbReference type="PANTHER" id="PTHR12147:SF56">
    <property type="entry name" value="AMINOPEPTIDASE YDR415C-RELATED"/>
    <property type="match status" value="1"/>
</dbReference>
<evidence type="ECO:0000256" key="4">
    <source>
        <dbReference type="ARBA" id="ARBA00022729"/>
    </source>
</evidence>
<dbReference type="eggNOG" id="COG2234">
    <property type="taxonomic scope" value="Bacteria"/>
</dbReference>
<keyword evidence="6" id="KW-0862">Zinc</keyword>
<comment type="caution">
    <text evidence="8">The sequence shown here is derived from an EMBL/GenBank/DDBJ whole genome shotgun (WGS) entry which is preliminary data.</text>
</comment>
<keyword evidence="1" id="KW-0031">Aminopeptidase</keyword>
<dbReference type="InterPro" id="IPR046450">
    <property type="entry name" value="PA_dom_sf"/>
</dbReference>
<dbReference type="PANTHER" id="PTHR12147">
    <property type="entry name" value="METALLOPEPTIDASE M28 FAMILY MEMBER"/>
    <property type="match status" value="1"/>
</dbReference>
<evidence type="ECO:0000256" key="1">
    <source>
        <dbReference type="ARBA" id="ARBA00022438"/>
    </source>
</evidence>
<dbReference type="InterPro" id="IPR045175">
    <property type="entry name" value="M28_fam"/>
</dbReference>
<dbReference type="GO" id="GO:0046872">
    <property type="term" value="F:metal ion binding"/>
    <property type="evidence" value="ECO:0007669"/>
    <property type="project" value="UniProtKB-KW"/>
</dbReference>
<dbReference type="Proteomes" id="UP000005801">
    <property type="component" value="Unassembled WGS sequence"/>
</dbReference>
<reference evidence="8 9" key="1">
    <citation type="submission" date="2007-06" db="EMBL/GenBank/DDBJ databases">
        <authorList>
            <person name="Shimkets L."/>
            <person name="Ferriera S."/>
            <person name="Johnson J."/>
            <person name="Kravitz S."/>
            <person name="Beeson K."/>
            <person name="Sutton G."/>
            <person name="Rogers Y.-H."/>
            <person name="Friedman R."/>
            <person name="Frazier M."/>
            <person name="Venter J.C."/>
        </authorList>
    </citation>
    <scope>NUCLEOTIDE SEQUENCE [LARGE SCALE GENOMIC DNA]</scope>
    <source>
        <strain evidence="8 9">SIR-1</strain>
    </source>
</reference>
<feature type="domain" description="Peptidase M28" evidence="7">
    <location>
        <begin position="248"/>
        <end position="468"/>
    </location>
</feature>
<dbReference type="SUPFAM" id="SSF53187">
    <property type="entry name" value="Zn-dependent exopeptidases"/>
    <property type="match status" value="1"/>
</dbReference>
<evidence type="ECO:0000256" key="3">
    <source>
        <dbReference type="ARBA" id="ARBA00022723"/>
    </source>
</evidence>
<evidence type="ECO:0000256" key="2">
    <source>
        <dbReference type="ARBA" id="ARBA00022670"/>
    </source>
</evidence>
<evidence type="ECO:0000256" key="6">
    <source>
        <dbReference type="ARBA" id="ARBA00022833"/>
    </source>
</evidence>
<dbReference type="EMBL" id="ABCS01000014">
    <property type="protein sequence ID" value="EDM80002.1"/>
    <property type="molecule type" value="Genomic_DNA"/>
</dbReference>
<dbReference type="AlphaFoldDB" id="A6G233"/>
<keyword evidence="2" id="KW-0645">Protease</keyword>
<evidence type="ECO:0000256" key="5">
    <source>
        <dbReference type="ARBA" id="ARBA00022801"/>
    </source>
</evidence>
<dbReference type="Pfam" id="PF04389">
    <property type="entry name" value="Peptidase_M28"/>
    <property type="match status" value="1"/>
</dbReference>
<evidence type="ECO:0000259" key="7">
    <source>
        <dbReference type="Pfam" id="PF04389"/>
    </source>
</evidence>
<dbReference type="Gene3D" id="3.40.630.10">
    <property type="entry name" value="Zn peptidases"/>
    <property type="match status" value="1"/>
</dbReference>
<dbReference type="InterPro" id="IPR007484">
    <property type="entry name" value="Peptidase_M28"/>
</dbReference>
<dbReference type="SUPFAM" id="SSF52025">
    <property type="entry name" value="PA domain"/>
    <property type="match status" value="1"/>
</dbReference>
<evidence type="ECO:0000313" key="8">
    <source>
        <dbReference type="EMBL" id="EDM80002.1"/>
    </source>
</evidence>
<sequence length="498" mass="52253">MPGSEGAAQAVGELVAAMEAIGLEPAGDGGGWTQAVSLRGVSLDRAASRLEIVSAGGAAGAFAFAQDWVGTSFAAGTARSLDAELVFVGYGVSAPEYDWDDYAGVDVRGKVVLAFVGDPPTEDGRFGGPAMTYYGRWTYKFERALEAGAAGCLVIHEDAPASYGWNVPTTSYSGERFHVLDGEGQPPPALDLRGWISAGATDALAKAQGASLEQWHAQAMAPEFAAAPLGVRLRGELRTSERQIADVNVLGRLPGSDPEHADEAVFVTAHWDHMGTDADKLAAGEDGIYNGAVDNASGIAGMLGVAAQLRADQLAGEALPRSAVFLATTAEEQGLLGSRYFVANPTLPLDDVVAVINIDSMNVFGQTRAVEIVGWGQTTLEERVVALAGEQGRAVIPDRHPASGGFYRSDHFPFALAGVPALYFHSSLDMVEGGTAAGDALGAGMRERYHTPADEFDPTWSFEGALQDAQLVVALIRQLGQPDATPRYKPESEFAGKR</sequence>
<keyword evidence="9" id="KW-1185">Reference proteome</keyword>
<evidence type="ECO:0000313" key="9">
    <source>
        <dbReference type="Proteomes" id="UP000005801"/>
    </source>
</evidence>
<dbReference type="GO" id="GO:0006508">
    <property type="term" value="P:proteolysis"/>
    <property type="evidence" value="ECO:0007669"/>
    <property type="project" value="UniProtKB-KW"/>
</dbReference>
<gene>
    <name evidence="8" type="ORF">PPSIR1_20284</name>
</gene>
<dbReference type="STRING" id="391625.PPSIR1_20284"/>
<proteinExistence type="predicted"/>
<keyword evidence="3" id="KW-0479">Metal-binding</keyword>
<accession>A6G233</accession>
<dbReference type="GO" id="GO:0004177">
    <property type="term" value="F:aminopeptidase activity"/>
    <property type="evidence" value="ECO:0007669"/>
    <property type="project" value="UniProtKB-KW"/>
</dbReference>
<name>A6G233_9BACT</name>